<evidence type="ECO:0000259" key="1">
    <source>
        <dbReference type="Pfam" id="PF02036"/>
    </source>
</evidence>
<dbReference type="RefSeq" id="WP_077111648.1">
    <property type="nucleotide sequence ID" value="NZ_JAFBFH010000005.1"/>
</dbReference>
<dbReference type="Gene3D" id="3.30.1050.10">
    <property type="entry name" value="SCP2 sterol-binding domain"/>
    <property type="match status" value="1"/>
</dbReference>
<comment type="caution">
    <text evidence="2">The sequence shown here is derived from an EMBL/GenBank/DDBJ whole genome shotgun (WGS) entry which is preliminary data.</text>
</comment>
<keyword evidence="3" id="KW-1185">Reference proteome</keyword>
<organism evidence="2 3">
    <name type="scientific">Siminovitchia thermophila</name>
    <dbReference type="NCBI Taxonomy" id="1245522"/>
    <lineage>
        <taxon>Bacteria</taxon>
        <taxon>Bacillati</taxon>
        <taxon>Bacillota</taxon>
        <taxon>Bacilli</taxon>
        <taxon>Bacillales</taxon>
        <taxon>Bacillaceae</taxon>
        <taxon>Siminovitchia</taxon>
    </lineage>
</organism>
<evidence type="ECO:0000313" key="3">
    <source>
        <dbReference type="Proteomes" id="UP000823485"/>
    </source>
</evidence>
<dbReference type="InterPro" id="IPR003033">
    <property type="entry name" value="SCP2_sterol-bd_dom"/>
</dbReference>
<evidence type="ECO:0000313" key="2">
    <source>
        <dbReference type="EMBL" id="MBM7714183.1"/>
    </source>
</evidence>
<dbReference type="PANTHER" id="PTHR10094:SF25">
    <property type="entry name" value="SCP2 STEROL-BINDING DOMAIN-CONTAINING PROTEIN 1"/>
    <property type="match status" value="1"/>
</dbReference>
<dbReference type="Proteomes" id="UP000823485">
    <property type="component" value="Unassembled WGS sequence"/>
</dbReference>
<dbReference type="SUPFAM" id="SSF55718">
    <property type="entry name" value="SCP-like"/>
    <property type="match status" value="1"/>
</dbReference>
<sequence>MSDVKHMIDTMNATIKENPALVKGIEAVYQFHVKDDHPDTFQFVLRGEDSYIAEGAKEKADCILHIKADHFIKLAKGTLKGTTAFLSGKLKIEGEIGMAIKLESILSRINHKLQT</sequence>
<feature type="domain" description="SCP2" evidence="1">
    <location>
        <begin position="11"/>
        <end position="106"/>
    </location>
</feature>
<dbReference type="EMBL" id="JAFBFH010000005">
    <property type="protein sequence ID" value="MBM7714183.1"/>
    <property type="molecule type" value="Genomic_DNA"/>
</dbReference>
<accession>A0ABS2R3G8</accession>
<proteinExistence type="predicted"/>
<dbReference type="Pfam" id="PF02036">
    <property type="entry name" value="SCP2"/>
    <property type="match status" value="1"/>
</dbReference>
<protein>
    <submittedName>
        <fullName evidence="2">Sterol carrier protein</fullName>
    </submittedName>
</protein>
<dbReference type="InterPro" id="IPR036527">
    <property type="entry name" value="SCP2_sterol-bd_dom_sf"/>
</dbReference>
<gene>
    <name evidence="2" type="ORF">JOC94_001155</name>
</gene>
<name>A0ABS2R3G8_9BACI</name>
<dbReference type="PANTHER" id="PTHR10094">
    <property type="entry name" value="STEROL CARRIER PROTEIN 2 SCP-2 FAMILY PROTEIN"/>
    <property type="match status" value="1"/>
</dbReference>
<reference evidence="2 3" key="1">
    <citation type="submission" date="2021-01" db="EMBL/GenBank/DDBJ databases">
        <title>Genomic Encyclopedia of Type Strains, Phase IV (KMG-IV): sequencing the most valuable type-strain genomes for metagenomic binning, comparative biology and taxonomic classification.</title>
        <authorList>
            <person name="Goeker M."/>
        </authorList>
    </citation>
    <scope>NUCLEOTIDE SEQUENCE [LARGE SCALE GENOMIC DNA]</scope>
    <source>
        <strain evidence="2 3">DSM 105453</strain>
    </source>
</reference>